<proteinExistence type="predicted"/>
<reference evidence="1" key="5">
    <citation type="journal article" date="2021" name="G3 (Bethesda)">
        <title>Aegilops tauschii genome assembly Aet v5.0 features greater sequence contiguity and improved annotation.</title>
        <authorList>
            <person name="Wang L."/>
            <person name="Zhu T."/>
            <person name="Rodriguez J.C."/>
            <person name="Deal K.R."/>
            <person name="Dubcovsky J."/>
            <person name="McGuire P.E."/>
            <person name="Lux T."/>
            <person name="Spannagl M."/>
            <person name="Mayer K.F.X."/>
            <person name="Baldrich P."/>
            <person name="Meyers B.C."/>
            <person name="Huo N."/>
            <person name="Gu Y.Q."/>
            <person name="Zhou H."/>
            <person name="Devos K.M."/>
            <person name="Bennetzen J.L."/>
            <person name="Unver T."/>
            <person name="Budak H."/>
            <person name="Gulick P.J."/>
            <person name="Galiba G."/>
            <person name="Kalapos B."/>
            <person name="Nelson D.R."/>
            <person name="Li P."/>
            <person name="You F.M."/>
            <person name="Luo M.C."/>
            <person name="Dvorak J."/>
        </authorList>
    </citation>
    <scope>NUCLEOTIDE SEQUENCE [LARGE SCALE GENOMIC DNA]</scope>
    <source>
        <strain evidence="1">cv. AL8/78</strain>
    </source>
</reference>
<name>A0A453FR42_AEGTS</name>
<dbReference type="AlphaFoldDB" id="A0A453FR42"/>
<sequence>MSIIKFPKCAIKAITSQMAHFLWGNMGDIHKYHLANWGLVSQRKQYGGLVGVPNLREVNMSLLASWARRYFAGGDKNWVSLVDYKYQTKRPNILCAKEKVGSPFWKGLTWALAGVRPFYKWIVGNGNQVWDGVSL</sequence>
<dbReference type="Proteomes" id="UP000015105">
    <property type="component" value="Chromosome 3D"/>
</dbReference>
<protein>
    <submittedName>
        <fullName evidence="1">Uncharacterized protein</fullName>
    </submittedName>
</protein>
<evidence type="ECO:0000313" key="1">
    <source>
        <dbReference type="EnsemblPlants" id="AET3Gv20753500.16"/>
    </source>
</evidence>
<reference evidence="2" key="2">
    <citation type="journal article" date="2017" name="Nat. Plants">
        <title>The Aegilops tauschii genome reveals multiple impacts of transposons.</title>
        <authorList>
            <person name="Zhao G."/>
            <person name="Zou C."/>
            <person name="Li K."/>
            <person name="Wang K."/>
            <person name="Li T."/>
            <person name="Gao L."/>
            <person name="Zhang X."/>
            <person name="Wang H."/>
            <person name="Yang Z."/>
            <person name="Liu X."/>
            <person name="Jiang W."/>
            <person name="Mao L."/>
            <person name="Kong X."/>
            <person name="Jiao Y."/>
            <person name="Jia J."/>
        </authorList>
    </citation>
    <scope>NUCLEOTIDE SEQUENCE [LARGE SCALE GENOMIC DNA]</scope>
    <source>
        <strain evidence="2">cv. AL8/78</strain>
    </source>
</reference>
<evidence type="ECO:0000313" key="2">
    <source>
        <dbReference type="Proteomes" id="UP000015105"/>
    </source>
</evidence>
<reference evidence="1" key="3">
    <citation type="journal article" date="2017" name="Nature">
        <title>Genome sequence of the progenitor of the wheat D genome Aegilops tauschii.</title>
        <authorList>
            <person name="Luo M.C."/>
            <person name="Gu Y.Q."/>
            <person name="Puiu D."/>
            <person name="Wang H."/>
            <person name="Twardziok S.O."/>
            <person name="Deal K.R."/>
            <person name="Huo N."/>
            <person name="Zhu T."/>
            <person name="Wang L."/>
            <person name="Wang Y."/>
            <person name="McGuire P.E."/>
            <person name="Liu S."/>
            <person name="Long H."/>
            <person name="Ramasamy R.K."/>
            <person name="Rodriguez J.C."/>
            <person name="Van S.L."/>
            <person name="Yuan L."/>
            <person name="Wang Z."/>
            <person name="Xia Z."/>
            <person name="Xiao L."/>
            <person name="Anderson O.D."/>
            <person name="Ouyang S."/>
            <person name="Liang Y."/>
            <person name="Zimin A.V."/>
            <person name="Pertea G."/>
            <person name="Qi P."/>
            <person name="Bennetzen J.L."/>
            <person name="Dai X."/>
            <person name="Dawson M.W."/>
            <person name="Muller H.G."/>
            <person name="Kugler K."/>
            <person name="Rivarola-Duarte L."/>
            <person name="Spannagl M."/>
            <person name="Mayer K.F.X."/>
            <person name="Lu F.H."/>
            <person name="Bevan M.W."/>
            <person name="Leroy P."/>
            <person name="Li P."/>
            <person name="You F.M."/>
            <person name="Sun Q."/>
            <person name="Liu Z."/>
            <person name="Lyons E."/>
            <person name="Wicker T."/>
            <person name="Salzberg S.L."/>
            <person name="Devos K.M."/>
            <person name="Dvorak J."/>
        </authorList>
    </citation>
    <scope>NUCLEOTIDE SEQUENCE [LARGE SCALE GENOMIC DNA]</scope>
    <source>
        <strain evidence="1">cv. AL8/78</strain>
    </source>
</reference>
<reference evidence="2" key="1">
    <citation type="journal article" date="2014" name="Science">
        <title>Ancient hybridizations among the ancestral genomes of bread wheat.</title>
        <authorList>
            <consortium name="International Wheat Genome Sequencing Consortium,"/>
            <person name="Marcussen T."/>
            <person name="Sandve S.R."/>
            <person name="Heier L."/>
            <person name="Spannagl M."/>
            <person name="Pfeifer M."/>
            <person name="Jakobsen K.S."/>
            <person name="Wulff B.B."/>
            <person name="Steuernagel B."/>
            <person name="Mayer K.F."/>
            <person name="Olsen O.A."/>
        </authorList>
    </citation>
    <scope>NUCLEOTIDE SEQUENCE [LARGE SCALE GENOMIC DNA]</scope>
    <source>
        <strain evidence="2">cv. AL8/78</strain>
    </source>
</reference>
<accession>A0A453FR42</accession>
<organism evidence="1 2">
    <name type="scientific">Aegilops tauschii subsp. strangulata</name>
    <name type="common">Goatgrass</name>
    <dbReference type="NCBI Taxonomy" id="200361"/>
    <lineage>
        <taxon>Eukaryota</taxon>
        <taxon>Viridiplantae</taxon>
        <taxon>Streptophyta</taxon>
        <taxon>Embryophyta</taxon>
        <taxon>Tracheophyta</taxon>
        <taxon>Spermatophyta</taxon>
        <taxon>Magnoliopsida</taxon>
        <taxon>Liliopsida</taxon>
        <taxon>Poales</taxon>
        <taxon>Poaceae</taxon>
        <taxon>BOP clade</taxon>
        <taxon>Pooideae</taxon>
        <taxon>Triticodae</taxon>
        <taxon>Triticeae</taxon>
        <taxon>Triticinae</taxon>
        <taxon>Aegilops</taxon>
    </lineage>
</organism>
<dbReference type="EnsemblPlants" id="AET3Gv20753500.16">
    <property type="protein sequence ID" value="AET3Gv20753500.16"/>
    <property type="gene ID" value="AET3Gv20753500"/>
</dbReference>
<keyword evidence="2" id="KW-1185">Reference proteome</keyword>
<reference evidence="1" key="4">
    <citation type="submission" date="2019-03" db="UniProtKB">
        <authorList>
            <consortium name="EnsemblPlants"/>
        </authorList>
    </citation>
    <scope>IDENTIFICATION</scope>
</reference>
<dbReference type="Gramene" id="AET3Gv20753500.16">
    <property type="protein sequence ID" value="AET3Gv20753500.16"/>
    <property type="gene ID" value="AET3Gv20753500"/>
</dbReference>